<dbReference type="Pfam" id="PF07833">
    <property type="entry name" value="Cu_amine_oxidN1"/>
    <property type="match status" value="1"/>
</dbReference>
<comment type="pathway">
    <text evidence="1 6">Cell wall biogenesis; peptidoglycan biosynthesis.</text>
</comment>
<evidence type="ECO:0000256" key="8">
    <source>
        <dbReference type="SAM" id="SignalP"/>
    </source>
</evidence>
<dbReference type="InterPro" id="IPR038063">
    <property type="entry name" value="Transpep_catalytic_dom"/>
</dbReference>
<dbReference type="KEGG" id="mpec:B9O19_01518"/>
<keyword evidence="4 6" id="KW-0573">Peptidoglycan synthesis</keyword>
<dbReference type="Gene3D" id="2.40.440.10">
    <property type="entry name" value="L,D-transpeptidase catalytic domain-like"/>
    <property type="match status" value="1"/>
</dbReference>
<keyword evidence="2" id="KW-0808">Transferase</keyword>
<name>A0A2K9P4X6_9FIRM</name>
<dbReference type="SUPFAM" id="SSF141523">
    <property type="entry name" value="L,D-transpeptidase catalytic domain-like"/>
    <property type="match status" value="1"/>
</dbReference>
<dbReference type="AlphaFoldDB" id="A0A2K9P4X6"/>
<evidence type="ECO:0000256" key="5">
    <source>
        <dbReference type="ARBA" id="ARBA00023316"/>
    </source>
</evidence>
<dbReference type="PANTHER" id="PTHR30582">
    <property type="entry name" value="L,D-TRANSPEPTIDASE"/>
    <property type="match status" value="1"/>
</dbReference>
<dbReference type="InterPro" id="IPR005490">
    <property type="entry name" value="LD_TPept_cat_dom"/>
</dbReference>
<dbReference type="GO" id="GO:0005576">
    <property type="term" value="C:extracellular region"/>
    <property type="evidence" value="ECO:0007669"/>
    <property type="project" value="TreeGrafter"/>
</dbReference>
<dbReference type="GeneID" id="98062909"/>
<dbReference type="Pfam" id="PF03734">
    <property type="entry name" value="YkuD"/>
    <property type="match status" value="1"/>
</dbReference>
<dbReference type="Proteomes" id="UP000235589">
    <property type="component" value="Chromosome"/>
</dbReference>
<gene>
    <name evidence="10" type="ORF">B9O19_01518</name>
</gene>
<evidence type="ECO:0000256" key="4">
    <source>
        <dbReference type="ARBA" id="ARBA00022984"/>
    </source>
</evidence>
<dbReference type="GO" id="GO:0016740">
    <property type="term" value="F:transferase activity"/>
    <property type="evidence" value="ECO:0007669"/>
    <property type="project" value="UniProtKB-KW"/>
</dbReference>
<organism evidence="10 11">
    <name type="scientific">Monoglobus pectinilyticus</name>
    <dbReference type="NCBI Taxonomy" id="1981510"/>
    <lineage>
        <taxon>Bacteria</taxon>
        <taxon>Bacillati</taxon>
        <taxon>Bacillota</taxon>
        <taxon>Clostridia</taxon>
        <taxon>Monoglobales</taxon>
        <taxon>Monoglobaceae</taxon>
        <taxon>Monoglobus</taxon>
    </lineage>
</organism>
<feature type="active site" description="Proton donor/acceptor" evidence="6">
    <location>
        <position position="447"/>
    </location>
</feature>
<dbReference type="CDD" id="cd16913">
    <property type="entry name" value="YkuD_like"/>
    <property type="match status" value="1"/>
</dbReference>
<evidence type="ECO:0000313" key="10">
    <source>
        <dbReference type="EMBL" id="AUO19678.1"/>
    </source>
</evidence>
<accession>A0A2K9P4X6</accession>
<proteinExistence type="predicted"/>
<evidence type="ECO:0000256" key="6">
    <source>
        <dbReference type="PROSITE-ProRule" id="PRU01373"/>
    </source>
</evidence>
<dbReference type="OrthoDB" id="177750at2"/>
<dbReference type="PANTHER" id="PTHR30582:SF2">
    <property type="entry name" value="L,D-TRANSPEPTIDASE YCIB-RELATED"/>
    <property type="match status" value="1"/>
</dbReference>
<dbReference type="EMBL" id="CP020991">
    <property type="protein sequence ID" value="AUO19678.1"/>
    <property type="molecule type" value="Genomic_DNA"/>
</dbReference>
<evidence type="ECO:0000256" key="2">
    <source>
        <dbReference type="ARBA" id="ARBA00022679"/>
    </source>
</evidence>
<evidence type="ECO:0000256" key="7">
    <source>
        <dbReference type="SAM" id="MobiDB-lite"/>
    </source>
</evidence>
<evidence type="ECO:0000256" key="3">
    <source>
        <dbReference type="ARBA" id="ARBA00022960"/>
    </source>
</evidence>
<feature type="region of interest" description="Disordered" evidence="7">
    <location>
        <begin position="57"/>
        <end position="108"/>
    </location>
</feature>
<dbReference type="Gene3D" id="3.30.457.10">
    <property type="entry name" value="Copper amine oxidase-like, N-terminal domain"/>
    <property type="match status" value="1"/>
</dbReference>
<dbReference type="GO" id="GO:0018104">
    <property type="term" value="P:peptidoglycan-protein cross-linking"/>
    <property type="evidence" value="ECO:0007669"/>
    <property type="project" value="TreeGrafter"/>
</dbReference>
<feature type="chain" id="PRO_5014597184" evidence="8">
    <location>
        <begin position="26"/>
        <end position="496"/>
    </location>
</feature>
<evidence type="ECO:0000313" key="11">
    <source>
        <dbReference type="Proteomes" id="UP000235589"/>
    </source>
</evidence>
<dbReference type="GO" id="GO:0071972">
    <property type="term" value="F:peptidoglycan L,D-transpeptidase activity"/>
    <property type="evidence" value="ECO:0007669"/>
    <property type="project" value="TreeGrafter"/>
</dbReference>
<keyword evidence="5 6" id="KW-0961">Cell wall biogenesis/degradation</keyword>
<dbReference type="InterPro" id="IPR036582">
    <property type="entry name" value="Mao_N_sf"/>
</dbReference>
<keyword evidence="8" id="KW-0732">Signal</keyword>
<dbReference type="SUPFAM" id="SSF55383">
    <property type="entry name" value="Copper amine oxidase, domain N"/>
    <property type="match status" value="1"/>
</dbReference>
<dbReference type="RefSeq" id="WP_102365861.1">
    <property type="nucleotide sequence ID" value="NZ_CP020991.1"/>
</dbReference>
<keyword evidence="3 6" id="KW-0133">Cell shape</keyword>
<dbReference type="InterPro" id="IPR012854">
    <property type="entry name" value="Cu_amine_oxidase-like_N"/>
</dbReference>
<evidence type="ECO:0000259" key="9">
    <source>
        <dbReference type="PROSITE" id="PS52029"/>
    </source>
</evidence>
<dbReference type="UniPathway" id="UPA00219"/>
<keyword evidence="11" id="KW-1185">Reference proteome</keyword>
<dbReference type="PROSITE" id="PS52029">
    <property type="entry name" value="LD_TPASE"/>
    <property type="match status" value="1"/>
</dbReference>
<evidence type="ECO:0000256" key="1">
    <source>
        <dbReference type="ARBA" id="ARBA00004752"/>
    </source>
</evidence>
<dbReference type="GO" id="GO:0008360">
    <property type="term" value="P:regulation of cell shape"/>
    <property type="evidence" value="ECO:0007669"/>
    <property type="project" value="UniProtKB-UniRule"/>
</dbReference>
<feature type="domain" description="L,D-TPase catalytic" evidence="9">
    <location>
        <begin position="375"/>
        <end position="494"/>
    </location>
</feature>
<reference evidence="10 11" key="1">
    <citation type="submission" date="2017-04" db="EMBL/GenBank/DDBJ databases">
        <title>Monoglobus pectinilyticus 14 draft genome.</title>
        <authorList>
            <person name="Kim C."/>
            <person name="Rosendale D.I."/>
            <person name="Kelly W.J."/>
            <person name="Tannock G.W."/>
            <person name="Patchett M.L."/>
            <person name="Jordens J.Z."/>
        </authorList>
    </citation>
    <scope>NUCLEOTIDE SEQUENCE [LARGE SCALE GENOMIC DNA]</scope>
    <source>
        <strain evidence="10 11">14</strain>
    </source>
</reference>
<protein>
    <submittedName>
        <fullName evidence="10">Cell surface protein, ErfK family</fullName>
    </submittedName>
</protein>
<dbReference type="InterPro" id="IPR050979">
    <property type="entry name" value="LD-transpeptidase"/>
</dbReference>
<feature type="signal peptide" evidence="8">
    <location>
        <begin position="1"/>
        <end position="25"/>
    </location>
</feature>
<sequence>MKIKKTIAAALTVVMLSTAASGVFASGANENISGGINGGAEETQSYLGDNESELLVSPSPGIFDDNEEGAEDVQPTLYPSGIQTAEPDINIESSSPEPYPETTDVPSEEPANDVMISSYQVNFSCQLDGWPRKDYAVFNICSEDGKILDSHTKYITDTESFSIDFNIPDSKVGTVFYLEVTGVDSIDYYSDNYPVPLTEKIPLYTYWSEPDENGDRVPVSSAHMTAHVRTQCPINIYADGEYVSLSSPAIFDGSYIIAPLSEIAGAIGISDCTYFPEYNSVKVKTGDNEMLVNIGYSYLTAFGSDINLDLPVSNINSLTYIELRPFIEAFGSTLEYYDNGSYIDIKLTKSPMAVSSIADQEARINESGVGSSTDYLIWVNKEKFRCTVFSGSKGNWKWVKDFTVGIGAEGRETITGVFEYIDYTNMWPYDSYYVGPVMVFYGNYALHSTFLKYDGTPYDNTVGAKISHGCVRCQAKYINWMVDNIPMKTRVYVTES</sequence>
<dbReference type="GO" id="GO:0071555">
    <property type="term" value="P:cell wall organization"/>
    <property type="evidence" value="ECO:0007669"/>
    <property type="project" value="UniProtKB-UniRule"/>
</dbReference>
<feature type="active site" description="Nucleophile" evidence="6">
    <location>
        <position position="470"/>
    </location>
</feature>